<feature type="region of interest" description="Disordered" evidence="1">
    <location>
        <begin position="24"/>
        <end position="47"/>
    </location>
</feature>
<name>A0ABV1GWT8_9BACT</name>
<keyword evidence="4" id="KW-1185">Reference proteome</keyword>
<gene>
    <name evidence="3" type="ORF">WMO46_05585</name>
</gene>
<keyword evidence="2" id="KW-0732">Signal</keyword>
<evidence type="ECO:0000313" key="4">
    <source>
        <dbReference type="Proteomes" id="UP001460202"/>
    </source>
</evidence>
<evidence type="ECO:0000313" key="3">
    <source>
        <dbReference type="EMBL" id="MEQ2544418.1"/>
    </source>
</evidence>
<feature type="compositionally biased region" description="Basic and acidic residues" evidence="1">
    <location>
        <begin position="128"/>
        <end position="155"/>
    </location>
</feature>
<dbReference type="RefSeq" id="WP_196016619.1">
    <property type="nucleotide sequence ID" value="NZ_JBBMFL010000004.1"/>
</dbReference>
<evidence type="ECO:0000256" key="2">
    <source>
        <dbReference type="SAM" id="SignalP"/>
    </source>
</evidence>
<dbReference type="EMBL" id="JBBMFL010000004">
    <property type="protein sequence ID" value="MEQ2544418.1"/>
    <property type="molecule type" value="Genomic_DNA"/>
</dbReference>
<organism evidence="3 4">
    <name type="scientific">Alistipes intestinihominis</name>
    <dbReference type="NCBI Taxonomy" id="3133172"/>
    <lineage>
        <taxon>Bacteria</taxon>
        <taxon>Pseudomonadati</taxon>
        <taxon>Bacteroidota</taxon>
        <taxon>Bacteroidia</taxon>
        <taxon>Bacteroidales</taxon>
        <taxon>Rikenellaceae</taxon>
        <taxon>Alistipes</taxon>
    </lineage>
</organism>
<feature type="compositionally biased region" description="Low complexity" evidence="1">
    <location>
        <begin position="103"/>
        <end position="117"/>
    </location>
</feature>
<comment type="caution">
    <text evidence="3">The sequence shown here is derived from an EMBL/GenBank/DDBJ whole genome shotgun (WGS) entry which is preliminary data.</text>
</comment>
<feature type="signal peptide" evidence="2">
    <location>
        <begin position="1"/>
        <end position="22"/>
    </location>
</feature>
<dbReference type="Proteomes" id="UP001460202">
    <property type="component" value="Unassembled WGS sequence"/>
</dbReference>
<accession>A0ABV1GWT8</accession>
<feature type="region of interest" description="Disordered" evidence="1">
    <location>
        <begin position="103"/>
        <end position="155"/>
    </location>
</feature>
<proteinExistence type="predicted"/>
<feature type="compositionally biased region" description="Basic and acidic residues" evidence="1">
    <location>
        <begin position="29"/>
        <end position="47"/>
    </location>
</feature>
<feature type="chain" id="PRO_5045335033" evidence="2">
    <location>
        <begin position="23"/>
        <end position="155"/>
    </location>
</feature>
<reference evidence="3 4" key="1">
    <citation type="submission" date="2024-03" db="EMBL/GenBank/DDBJ databases">
        <title>Human intestinal bacterial collection.</title>
        <authorList>
            <person name="Pauvert C."/>
            <person name="Hitch T.C.A."/>
            <person name="Clavel T."/>
        </authorList>
    </citation>
    <scope>NUCLEOTIDE SEQUENCE [LARGE SCALE GENOMIC DNA]</scope>
    <source>
        <strain evidence="3 4">CLA-KB-H122</strain>
    </source>
</reference>
<sequence>MKKKIFAAVTALCLMAGTSVFAQQQNKPDAPKERPTAEQMAQRKTDRMTEQLKLNEAQAKQVYAINLAQIKEMIAQREKMEAARKAEAEKMKSILTTEQFMQWSQMQQQQQMRMSGQRGHGPQAMHKGGKDGKKNAECKDNCDKPRPAKDKKGKE</sequence>
<evidence type="ECO:0000256" key="1">
    <source>
        <dbReference type="SAM" id="MobiDB-lite"/>
    </source>
</evidence>
<protein>
    <submittedName>
        <fullName evidence="3">DUF4890 domain-containing protein</fullName>
    </submittedName>
</protein>